<comment type="catalytic activity">
    <reaction evidence="9 10 12">
        <text>L-threonyl-[protein] + FAD = FMN-L-threonyl-[protein] + AMP + H(+)</text>
        <dbReference type="Rhea" id="RHEA:36847"/>
        <dbReference type="Rhea" id="RHEA-COMP:11060"/>
        <dbReference type="Rhea" id="RHEA-COMP:11061"/>
        <dbReference type="ChEBI" id="CHEBI:15378"/>
        <dbReference type="ChEBI" id="CHEBI:30013"/>
        <dbReference type="ChEBI" id="CHEBI:57692"/>
        <dbReference type="ChEBI" id="CHEBI:74257"/>
        <dbReference type="ChEBI" id="CHEBI:456215"/>
        <dbReference type="EC" id="2.7.1.180"/>
    </reaction>
</comment>
<evidence type="ECO:0000256" key="2">
    <source>
        <dbReference type="ARBA" id="ARBA00016337"/>
    </source>
</evidence>
<reference evidence="14 15" key="1">
    <citation type="submission" date="2019-08" db="EMBL/GenBank/DDBJ databases">
        <title>In-depth cultivation of the pig gut microbiome towards novel bacterial diversity and tailored functional studies.</title>
        <authorList>
            <person name="Wylensek D."/>
            <person name="Hitch T.C.A."/>
            <person name="Clavel T."/>
        </authorList>
    </citation>
    <scope>NUCLEOTIDE SEQUENCE [LARGE SCALE GENOMIC DNA]</scope>
    <source>
        <strain evidence="14 15">WCA-693-APC-MOT-I</strain>
    </source>
</reference>
<evidence type="ECO:0000256" key="9">
    <source>
        <dbReference type="ARBA" id="ARBA00048540"/>
    </source>
</evidence>
<feature type="binding site" evidence="11">
    <location>
        <position position="318"/>
    </location>
    <ligand>
        <name>Mg(2+)</name>
        <dbReference type="ChEBI" id="CHEBI:18420"/>
    </ligand>
</feature>
<dbReference type="PANTHER" id="PTHR30040">
    <property type="entry name" value="THIAMINE BIOSYNTHESIS LIPOPROTEIN APBE"/>
    <property type="match status" value="1"/>
</dbReference>
<keyword evidence="4 10" id="KW-0808">Transferase</keyword>
<dbReference type="EMBL" id="VUMT01000001">
    <property type="protein sequence ID" value="MSS62317.1"/>
    <property type="molecule type" value="Genomic_DNA"/>
</dbReference>
<feature type="coiled-coil region" evidence="13">
    <location>
        <begin position="57"/>
        <end position="84"/>
    </location>
</feature>
<evidence type="ECO:0000256" key="1">
    <source>
        <dbReference type="ARBA" id="ARBA00011955"/>
    </source>
</evidence>
<keyword evidence="12" id="KW-1003">Cell membrane</keyword>
<evidence type="ECO:0000256" key="8">
    <source>
        <dbReference type="ARBA" id="ARBA00031306"/>
    </source>
</evidence>
<keyword evidence="6 10" id="KW-0274">FAD</keyword>
<evidence type="ECO:0000256" key="3">
    <source>
        <dbReference type="ARBA" id="ARBA00022630"/>
    </source>
</evidence>
<comment type="similarity">
    <text evidence="10 12">Belongs to the ApbE family.</text>
</comment>
<protein>
    <recommendedName>
        <fullName evidence="2 10">FAD:protein FMN transferase</fullName>
        <ecNumber evidence="1 10">2.7.1.180</ecNumber>
    </recommendedName>
    <alternativeName>
        <fullName evidence="8 10">Flavin transferase</fullName>
    </alternativeName>
</protein>
<dbReference type="InterPro" id="IPR003374">
    <property type="entry name" value="ApbE-like_sf"/>
</dbReference>
<dbReference type="Gene3D" id="3.10.520.10">
    <property type="entry name" value="ApbE-like domains"/>
    <property type="match status" value="1"/>
</dbReference>
<dbReference type="GO" id="GO:0005886">
    <property type="term" value="C:plasma membrane"/>
    <property type="evidence" value="ECO:0007669"/>
    <property type="project" value="UniProtKB-SubCell"/>
</dbReference>
<evidence type="ECO:0000256" key="5">
    <source>
        <dbReference type="ARBA" id="ARBA00022723"/>
    </source>
</evidence>
<gene>
    <name evidence="14" type="ORF">FYJ58_00210</name>
</gene>
<keyword evidence="12" id="KW-0449">Lipoprotein</keyword>
<dbReference type="AlphaFoldDB" id="A0A6L5XUY3"/>
<dbReference type="Proteomes" id="UP000482209">
    <property type="component" value="Unassembled WGS sequence"/>
</dbReference>
<evidence type="ECO:0000313" key="15">
    <source>
        <dbReference type="Proteomes" id="UP000482209"/>
    </source>
</evidence>
<dbReference type="PROSITE" id="PS51257">
    <property type="entry name" value="PROKAR_LIPOPROTEIN"/>
    <property type="match status" value="1"/>
</dbReference>
<comment type="function">
    <text evidence="12">Flavin transferase that catalyzes the transfer of the FMN moiety of FAD and its covalent binding to the hydroxyl group of a threonine residue in a target flavoprotein.</text>
</comment>
<keyword evidence="5 10" id="KW-0479">Metal-binding</keyword>
<evidence type="ECO:0000256" key="4">
    <source>
        <dbReference type="ARBA" id="ARBA00022679"/>
    </source>
</evidence>
<evidence type="ECO:0000313" key="14">
    <source>
        <dbReference type="EMBL" id="MSS62317.1"/>
    </source>
</evidence>
<accession>A0A6L5XUY3</accession>
<dbReference type="PANTHER" id="PTHR30040:SF2">
    <property type="entry name" value="FAD:PROTEIN FMN TRANSFERASE"/>
    <property type="match status" value="1"/>
</dbReference>
<comment type="cofactor">
    <cofactor evidence="11">
        <name>Mg(2+)</name>
        <dbReference type="ChEBI" id="CHEBI:18420"/>
    </cofactor>
    <cofactor evidence="11">
        <name>Mn(2+)</name>
        <dbReference type="ChEBI" id="CHEBI:29035"/>
    </cofactor>
    <text evidence="11">Magnesium. Can also use manganese.</text>
</comment>
<keyword evidence="3 10" id="KW-0285">Flavoprotein</keyword>
<keyword evidence="13" id="KW-0175">Coiled coil</keyword>
<keyword evidence="7 10" id="KW-0460">Magnesium</keyword>
<dbReference type="EC" id="2.7.1.180" evidence="1 10"/>
<dbReference type="PIRSF" id="PIRSF006268">
    <property type="entry name" value="ApbE"/>
    <property type="match status" value="1"/>
</dbReference>
<keyword evidence="12" id="KW-0997">Cell inner membrane</keyword>
<dbReference type="GO" id="GO:0016740">
    <property type="term" value="F:transferase activity"/>
    <property type="evidence" value="ECO:0007669"/>
    <property type="project" value="UniProtKB-UniRule"/>
</dbReference>
<proteinExistence type="inferred from homology"/>
<feature type="binding site" evidence="11">
    <location>
        <position position="314"/>
    </location>
    <ligand>
        <name>Mg(2+)</name>
        <dbReference type="ChEBI" id="CHEBI:18420"/>
    </ligand>
</feature>
<comment type="subcellular location">
    <subcellularLocation>
        <location evidence="12">Cell inner membrane</location>
        <topology evidence="12">Lipid-anchor</topology>
        <orientation evidence="12">Periplasmic side</orientation>
    </subcellularLocation>
</comment>
<evidence type="ECO:0000256" key="6">
    <source>
        <dbReference type="ARBA" id="ARBA00022827"/>
    </source>
</evidence>
<keyword evidence="12" id="KW-0472">Membrane</keyword>
<evidence type="ECO:0000256" key="10">
    <source>
        <dbReference type="PIRNR" id="PIRNR006268"/>
    </source>
</evidence>
<dbReference type="RefSeq" id="WP_154515468.1">
    <property type="nucleotide sequence ID" value="NZ_VUMT01000001.1"/>
</dbReference>
<feature type="binding site" evidence="11">
    <location>
        <position position="200"/>
    </location>
    <ligand>
        <name>Mg(2+)</name>
        <dbReference type="ChEBI" id="CHEBI:18420"/>
    </ligand>
</feature>
<evidence type="ECO:0000256" key="13">
    <source>
        <dbReference type="SAM" id="Coils"/>
    </source>
</evidence>
<keyword evidence="15" id="KW-1185">Reference proteome</keyword>
<evidence type="ECO:0000256" key="11">
    <source>
        <dbReference type="PIRSR" id="PIRSR006268-2"/>
    </source>
</evidence>
<evidence type="ECO:0000256" key="7">
    <source>
        <dbReference type="ARBA" id="ARBA00022842"/>
    </source>
</evidence>
<organism evidence="14 15">
    <name type="scientific">Velocimicrobium porci</name>
    <dbReference type="NCBI Taxonomy" id="2606634"/>
    <lineage>
        <taxon>Bacteria</taxon>
        <taxon>Bacillati</taxon>
        <taxon>Bacillota</taxon>
        <taxon>Clostridia</taxon>
        <taxon>Lachnospirales</taxon>
        <taxon>Lachnospiraceae</taxon>
        <taxon>Velocimicrobium</taxon>
    </lineage>
</organism>
<evidence type="ECO:0000256" key="12">
    <source>
        <dbReference type="RuleBase" id="RU363002"/>
    </source>
</evidence>
<comment type="caution">
    <text evidence="14">The sequence shown here is derived from an EMBL/GenBank/DDBJ whole genome shotgun (WGS) entry which is preliminary data.</text>
</comment>
<dbReference type="SUPFAM" id="SSF143631">
    <property type="entry name" value="ApbE-like"/>
    <property type="match status" value="1"/>
</dbReference>
<dbReference type="Pfam" id="PF02424">
    <property type="entry name" value="ApbE"/>
    <property type="match status" value="1"/>
</dbReference>
<name>A0A6L5XUY3_9FIRM</name>
<dbReference type="InterPro" id="IPR024932">
    <property type="entry name" value="ApbE"/>
</dbReference>
<sequence>MIIKNEVKKLKQITKRLIGIICVLSVFAVFISGCERKSQLTKYEAQFLDLFDTVTTIVGYEESEEDFKQKVEQLQKELETYHELYNIYDTYKGINNIKTINDNAGIKPVKVDKRIIELLERAIELYDLTDGKVNIAYGSVLAIWHDYRTNGINSPEHAKLPTMNELNQASKHTDIKKVKIDKEKATVYLEDKKMSLDVGAIGKGYAVERVGNYAKQIGMKKALISVGGNICAIGTRDDETSWRVGLQNPDMDSQQAYVLKVKLEDKSFVTSGNYQRYYVVNGKKYHHIINPDTKMPANYCASVSVLSSYSGTADALSTALYNMPVEKGKAMIEKMENTEAVWIKNDGTIEYSAGFQDYIAE</sequence>
<dbReference type="GO" id="GO:0046872">
    <property type="term" value="F:metal ion binding"/>
    <property type="evidence" value="ECO:0007669"/>
    <property type="project" value="UniProtKB-UniRule"/>
</dbReference>